<reference evidence="1" key="2">
    <citation type="submission" date="2025-08" db="UniProtKB">
        <authorList>
            <consortium name="Ensembl"/>
        </authorList>
    </citation>
    <scope>IDENTIFICATION</scope>
</reference>
<evidence type="ECO:0000313" key="1">
    <source>
        <dbReference type="Ensembl" id="ENSSSUP00005006678.1"/>
    </source>
</evidence>
<dbReference type="AlphaFoldDB" id="A0A673T481"/>
<reference evidence="1 2" key="1">
    <citation type="submission" date="2019-05" db="EMBL/GenBank/DDBJ databases">
        <title>A Chromosome-scale Meerkat (S. suricatta) Genome Assembly.</title>
        <authorList>
            <person name="Dudchenko O."/>
            <person name="Lieberman Aiden E."/>
            <person name="Tung J."/>
            <person name="Barreiro L.B."/>
            <person name="Clutton-Brock T.H."/>
        </authorList>
    </citation>
    <scope>NUCLEOTIDE SEQUENCE [LARGE SCALE GENOMIC DNA]</scope>
</reference>
<name>A0A673T481_SURSU</name>
<sequence length="83" mass="9570">MQTGPALVPRSPSFGWRVFAGDCHFSPPSRKCHKNSEIGHCNDLDQEMKKCLNSENTEKRTQNREYKNACQKNPIFLSRESEK</sequence>
<keyword evidence="2" id="KW-1185">Reference proteome</keyword>
<reference evidence="1" key="3">
    <citation type="submission" date="2025-09" db="UniProtKB">
        <authorList>
            <consortium name="Ensembl"/>
        </authorList>
    </citation>
    <scope>IDENTIFICATION</scope>
</reference>
<dbReference type="OMA" id="EIGHCND"/>
<dbReference type="Ensembl" id="ENSSSUT00005007707.1">
    <property type="protein sequence ID" value="ENSSSUP00005006678.1"/>
    <property type="gene ID" value="ENSSSUG00005004330.1"/>
</dbReference>
<proteinExistence type="predicted"/>
<organism evidence="1 2">
    <name type="scientific">Suricata suricatta</name>
    <name type="common">Meerkat</name>
    <dbReference type="NCBI Taxonomy" id="37032"/>
    <lineage>
        <taxon>Eukaryota</taxon>
        <taxon>Metazoa</taxon>
        <taxon>Chordata</taxon>
        <taxon>Craniata</taxon>
        <taxon>Vertebrata</taxon>
        <taxon>Euteleostomi</taxon>
        <taxon>Mammalia</taxon>
        <taxon>Eutheria</taxon>
        <taxon>Laurasiatheria</taxon>
        <taxon>Carnivora</taxon>
        <taxon>Feliformia</taxon>
        <taxon>Herpestidae</taxon>
        <taxon>Suricata</taxon>
    </lineage>
</organism>
<accession>A0A673T481</accession>
<dbReference type="Proteomes" id="UP000472268">
    <property type="component" value="Chromosome 6"/>
</dbReference>
<protein>
    <submittedName>
        <fullName evidence="1">Uncharacterized protein</fullName>
    </submittedName>
</protein>
<evidence type="ECO:0000313" key="2">
    <source>
        <dbReference type="Proteomes" id="UP000472268"/>
    </source>
</evidence>